<proteinExistence type="inferred from homology"/>
<accession>A0AAD9G8Z0</accession>
<dbReference type="Pfam" id="PF17681">
    <property type="entry name" value="GCP_N_terminal"/>
    <property type="match status" value="1"/>
</dbReference>
<dbReference type="GO" id="GO:0051011">
    <property type="term" value="F:microtubule minus-end binding"/>
    <property type="evidence" value="ECO:0007669"/>
    <property type="project" value="TreeGrafter"/>
</dbReference>
<keyword evidence="9" id="KW-1185">Reference proteome</keyword>
<dbReference type="InterPro" id="IPR040457">
    <property type="entry name" value="GCP_C"/>
</dbReference>
<dbReference type="GO" id="GO:0000922">
    <property type="term" value="C:spindle pole"/>
    <property type="evidence" value="ECO:0007669"/>
    <property type="project" value="InterPro"/>
</dbReference>
<dbReference type="GO" id="GO:0031122">
    <property type="term" value="P:cytoplasmic microtubule organization"/>
    <property type="evidence" value="ECO:0007669"/>
    <property type="project" value="TreeGrafter"/>
</dbReference>
<feature type="domain" description="Gamma tubulin complex component C-terminal" evidence="6">
    <location>
        <begin position="342"/>
        <end position="658"/>
    </location>
</feature>
<dbReference type="Pfam" id="PF04130">
    <property type="entry name" value="GCP_C_terminal"/>
    <property type="match status" value="1"/>
</dbReference>
<dbReference type="GO" id="GO:0000930">
    <property type="term" value="C:gamma-tubulin complex"/>
    <property type="evidence" value="ECO:0007669"/>
    <property type="project" value="TreeGrafter"/>
</dbReference>
<evidence type="ECO:0000256" key="4">
    <source>
        <dbReference type="ARBA" id="ARBA00023212"/>
    </source>
</evidence>
<keyword evidence="3 5" id="KW-0493">Microtubule</keyword>
<dbReference type="AlphaFoldDB" id="A0AAD9G8Z0"/>
<evidence type="ECO:0000256" key="5">
    <source>
        <dbReference type="RuleBase" id="RU363050"/>
    </source>
</evidence>
<name>A0AAD9G8Z0_BABDI</name>
<evidence type="ECO:0000256" key="2">
    <source>
        <dbReference type="ARBA" id="ARBA00022490"/>
    </source>
</evidence>
<dbReference type="EMBL" id="JAHBMH010000067">
    <property type="protein sequence ID" value="KAK1934054.1"/>
    <property type="molecule type" value="Genomic_DNA"/>
</dbReference>
<comment type="subcellular location">
    <subcellularLocation>
        <location evidence="5">Cytoplasm</location>
        <location evidence="5">Cytoskeleton</location>
        <location evidence="5">Microtubule organizing center</location>
    </subcellularLocation>
</comment>
<sequence length="659" mass="75472">MTTEGVLYHSCVEPDFTHAASTSSTYFPPLIALSNAGSGTVEGLEHQLGENWASYPVSVKESLILEDILNVLCGSDGTLFSIDRRSYNVRVSAIIDRTCLTETDATLYLTATEILEFAVMQRKVESFVQNNEHGFVALSFCEVLSVLLQELQSRIAQFDALHRKGGLRLQRFKVYIQPALHTFEVLTMICAQGEMTGTALINVLASVKQMFGTGDARHSLANHLMKQALEAYCHLIDPWIHFGELNDPCQEFFVVAKRADMVQPQEFCIEWVRVPDVIKDIAQIILRTGCYVRILSNIKRNVLIEAQPLQFTSIEQLKEKITATQRAVSDELMNYIVLECSLIDVIESVHRFFLMARGDYISIMLEDATQNEALDTLNLIFHEAVGRSSLRYDSHRDLYSLEVEKGEARGATNTSDVLRMVNMRFDVQWPLQIFFSDQVMRKYQRIFSFLFQLKQTVHALSKIWLSHMKWKRLPLAPSSQLRLNYTFVSIERMLFLCRNIEYLCTFDVAERNFNLMLQTYENYVKTSKDQQPFNSIAQEHEQFINQVIEQCMMDDSTISPLIQRALSICNVFSTQVLTFLEQWEVEAGYTTNKHGHIQLERATTFTSELLRNQGYIAMVGTAARQFDKHLSALVSALEESESHRSNSLLLRLTYNGFFK</sequence>
<reference evidence="8" key="1">
    <citation type="journal article" date="2014" name="Nucleic Acids Res.">
        <title>The evolutionary dynamics of variant antigen genes in Babesia reveal a history of genomic innovation underlying host-parasite interaction.</title>
        <authorList>
            <person name="Jackson A.P."/>
            <person name="Otto T.D."/>
            <person name="Darby A."/>
            <person name="Ramaprasad A."/>
            <person name="Xia D."/>
            <person name="Echaide I.E."/>
            <person name="Farber M."/>
            <person name="Gahlot S."/>
            <person name="Gamble J."/>
            <person name="Gupta D."/>
            <person name="Gupta Y."/>
            <person name="Jackson L."/>
            <person name="Malandrin L."/>
            <person name="Malas T.B."/>
            <person name="Moussa E."/>
            <person name="Nair M."/>
            <person name="Reid A.J."/>
            <person name="Sanders M."/>
            <person name="Sharma J."/>
            <person name="Tracey A."/>
            <person name="Quail M.A."/>
            <person name="Weir W."/>
            <person name="Wastling J.M."/>
            <person name="Hall N."/>
            <person name="Willadsen P."/>
            <person name="Lingelbach K."/>
            <person name="Shiels B."/>
            <person name="Tait A."/>
            <person name="Berriman M."/>
            <person name="Allred D.R."/>
            <person name="Pain A."/>
        </authorList>
    </citation>
    <scope>NUCLEOTIDE SEQUENCE</scope>
    <source>
        <strain evidence="8">1802A</strain>
    </source>
</reference>
<feature type="domain" description="Gamma tubulin complex component protein N-terminal" evidence="7">
    <location>
        <begin position="65"/>
        <end position="337"/>
    </location>
</feature>
<dbReference type="GO" id="GO:0007020">
    <property type="term" value="P:microtubule nucleation"/>
    <property type="evidence" value="ECO:0007669"/>
    <property type="project" value="InterPro"/>
</dbReference>
<evidence type="ECO:0000259" key="7">
    <source>
        <dbReference type="Pfam" id="PF17681"/>
    </source>
</evidence>
<dbReference type="InterPro" id="IPR007259">
    <property type="entry name" value="GCP"/>
</dbReference>
<dbReference type="GO" id="GO:0051225">
    <property type="term" value="P:spindle assembly"/>
    <property type="evidence" value="ECO:0007669"/>
    <property type="project" value="TreeGrafter"/>
</dbReference>
<comment type="caution">
    <text evidence="8">The sequence shown here is derived from an EMBL/GenBank/DDBJ whole genome shotgun (WGS) entry which is preliminary data.</text>
</comment>
<dbReference type="InterPro" id="IPR042241">
    <property type="entry name" value="GCP_C_sf"/>
</dbReference>
<dbReference type="PANTHER" id="PTHR19302:SF13">
    <property type="entry name" value="GAMMA-TUBULIN COMPLEX COMPONENT 2"/>
    <property type="match status" value="1"/>
</dbReference>
<evidence type="ECO:0000256" key="1">
    <source>
        <dbReference type="ARBA" id="ARBA00010337"/>
    </source>
</evidence>
<dbReference type="GO" id="GO:0043015">
    <property type="term" value="F:gamma-tubulin binding"/>
    <property type="evidence" value="ECO:0007669"/>
    <property type="project" value="InterPro"/>
</dbReference>
<dbReference type="Gene3D" id="1.20.120.1900">
    <property type="entry name" value="Gamma-tubulin complex, C-terminal domain"/>
    <property type="match status" value="1"/>
</dbReference>
<evidence type="ECO:0000256" key="3">
    <source>
        <dbReference type="ARBA" id="ARBA00022701"/>
    </source>
</evidence>
<comment type="similarity">
    <text evidence="1 5">Belongs to the TUBGCP family.</text>
</comment>
<evidence type="ECO:0000259" key="6">
    <source>
        <dbReference type="Pfam" id="PF04130"/>
    </source>
</evidence>
<organism evidence="8 9">
    <name type="scientific">Babesia divergens</name>
    <dbReference type="NCBI Taxonomy" id="32595"/>
    <lineage>
        <taxon>Eukaryota</taxon>
        <taxon>Sar</taxon>
        <taxon>Alveolata</taxon>
        <taxon>Apicomplexa</taxon>
        <taxon>Aconoidasida</taxon>
        <taxon>Piroplasmida</taxon>
        <taxon>Babesiidae</taxon>
        <taxon>Babesia</taxon>
    </lineage>
</organism>
<keyword evidence="2 5" id="KW-0963">Cytoplasm</keyword>
<evidence type="ECO:0000313" key="8">
    <source>
        <dbReference type="EMBL" id="KAK1934054.1"/>
    </source>
</evidence>
<dbReference type="PANTHER" id="PTHR19302">
    <property type="entry name" value="GAMMA TUBULIN COMPLEX PROTEIN"/>
    <property type="match status" value="1"/>
</dbReference>
<dbReference type="GO" id="GO:0000278">
    <property type="term" value="P:mitotic cell cycle"/>
    <property type="evidence" value="ECO:0007669"/>
    <property type="project" value="TreeGrafter"/>
</dbReference>
<dbReference type="GO" id="GO:0005874">
    <property type="term" value="C:microtubule"/>
    <property type="evidence" value="ECO:0007669"/>
    <property type="project" value="UniProtKB-KW"/>
</dbReference>
<keyword evidence="4 5" id="KW-0206">Cytoskeleton</keyword>
<dbReference type="GO" id="GO:0051321">
    <property type="term" value="P:meiotic cell cycle"/>
    <property type="evidence" value="ECO:0007669"/>
    <property type="project" value="TreeGrafter"/>
</dbReference>
<dbReference type="InterPro" id="IPR041470">
    <property type="entry name" value="GCP_N"/>
</dbReference>
<dbReference type="Proteomes" id="UP001195914">
    <property type="component" value="Unassembled WGS sequence"/>
</dbReference>
<evidence type="ECO:0000313" key="9">
    <source>
        <dbReference type="Proteomes" id="UP001195914"/>
    </source>
</evidence>
<protein>
    <recommendedName>
        <fullName evidence="5">Spindle pole body component</fullName>
    </recommendedName>
</protein>
<reference evidence="8" key="2">
    <citation type="submission" date="2021-05" db="EMBL/GenBank/DDBJ databases">
        <authorList>
            <person name="Pain A."/>
        </authorList>
    </citation>
    <scope>NUCLEOTIDE SEQUENCE</scope>
    <source>
        <strain evidence="8">1802A</strain>
    </source>
</reference>
<gene>
    <name evidence="8" type="ORF">X943_002714</name>
</gene>